<evidence type="ECO:0000256" key="1">
    <source>
        <dbReference type="SAM" id="MobiDB-lite"/>
    </source>
</evidence>
<reference evidence="2" key="1">
    <citation type="journal article" date="2021" name="Nat. Commun.">
        <title>Genetic determinants of endophytism in the Arabidopsis root mycobiome.</title>
        <authorList>
            <person name="Mesny F."/>
            <person name="Miyauchi S."/>
            <person name="Thiergart T."/>
            <person name="Pickel B."/>
            <person name="Atanasova L."/>
            <person name="Karlsson M."/>
            <person name="Huettel B."/>
            <person name="Barry K.W."/>
            <person name="Haridas S."/>
            <person name="Chen C."/>
            <person name="Bauer D."/>
            <person name="Andreopoulos W."/>
            <person name="Pangilinan J."/>
            <person name="LaButti K."/>
            <person name="Riley R."/>
            <person name="Lipzen A."/>
            <person name="Clum A."/>
            <person name="Drula E."/>
            <person name="Henrissat B."/>
            <person name="Kohler A."/>
            <person name="Grigoriev I.V."/>
            <person name="Martin F.M."/>
            <person name="Hacquard S."/>
        </authorList>
    </citation>
    <scope>NUCLEOTIDE SEQUENCE</scope>
    <source>
        <strain evidence="2">MPI-CAGE-AT-0023</strain>
    </source>
</reference>
<evidence type="ECO:0000313" key="2">
    <source>
        <dbReference type="EMBL" id="KAH7260750.1"/>
    </source>
</evidence>
<comment type="caution">
    <text evidence="2">The sequence shown here is derived from an EMBL/GenBank/DDBJ whole genome shotgun (WGS) entry which is preliminary data.</text>
</comment>
<protein>
    <submittedName>
        <fullName evidence="2">Uncharacterized protein</fullName>
    </submittedName>
</protein>
<accession>A0A9P9HNG4</accession>
<proteinExistence type="predicted"/>
<gene>
    <name evidence="2" type="ORF">BKA55DRAFT_686331</name>
</gene>
<dbReference type="Proteomes" id="UP000720189">
    <property type="component" value="Unassembled WGS sequence"/>
</dbReference>
<sequence>MAAHKISDERFAEIRKAVGPPFAVPPSEYMRNLEVETKKDNSLTKFLERASTVDTESPRLSPKKWLEQLTIVDFSDHVAISDHRFGLGTDFFGKFDLVTDDMNTFAIAPYPGALSTEELPLPQHSSSPDTSFDDNDPHPSLLSLQIGGQHAIHPALETPTTVIPSVSGQPLPSLVLPVGKLQKRSNAKTNNVFLDTDYVLVIDAVATEHPVWLIYDRNPRDDLGERCSVDPDQQPLVFKGVGKNFDAAQVFPGIQYWIKSYGNLDFTGFQEAVKKTGIIAPVKATELTLSDAAKLFQQ</sequence>
<feature type="region of interest" description="Disordered" evidence="1">
    <location>
        <begin position="116"/>
        <end position="140"/>
    </location>
</feature>
<name>A0A9P9HNG4_FUSRE</name>
<dbReference type="EMBL" id="JAGMUX010000004">
    <property type="protein sequence ID" value="KAH7260750.1"/>
    <property type="molecule type" value="Genomic_DNA"/>
</dbReference>
<dbReference type="RefSeq" id="XP_046052627.1">
    <property type="nucleotide sequence ID" value="XM_046198919.1"/>
</dbReference>
<evidence type="ECO:0000313" key="3">
    <source>
        <dbReference type="Proteomes" id="UP000720189"/>
    </source>
</evidence>
<organism evidence="2 3">
    <name type="scientific">Fusarium redolens</name>
    <dbReference type="NCBI Taxonomy" id="48865"/>
    <lineage>
        <taxon>Eukaryota</taxon>
        <taxon>Fungi</taxon>
        <taxon>Dikarya</taxon>
        <taxon>Ascomycota</taxon>
        <taxon>Pezizomycotina</taxon>
        <taxon>Sordariomycetes</taxon>
        <taxon>Hypocreomycetidae</taxon>
        <taxon>Hypocreales</taxon>
        <taxon>Nectriaceae</taxon>
        <taxon>Fusarium</taxon>
        <taxon>Fusarium redolens species complex</taxon>
    </lineage>
</organism>
<keyword evidence="3" id="KW-1185">Reference proteome</keyword>
<dbReference type="AlphaFoldDB" id="A0A9P9HNG4"/>
<dbReference type="GeneID" id="70228873"/>
<dbReference type="OrthoDB" id="5007363at2759"/>